<keyword evidence="1" id="KW-0732">Signal</keyword>
<dbReference type="PROSITE" id="PS51257">
    <property type="entry name" value="PROKAR_LIPOPROTEIN"/>
    <property type="match status" value="1"/>
</dbReference>
<name>A0ABY6LX90_9FLAO</name>
<gene>
    <name evidence="2" type="ORF">K5I29_08520</name>
</gene>
<evidence type="ECO:0000256" key="1">
    <source>
        <dbReference type="SAM" id="SignalP"/>
    </source>
</evidence>
<dbReference type="EMBL" id="CP081495">
    <property type="protein sequence ID" value="UYW00587.1"/>
    <property type="molecule type" value="Genomic_DNA"/>
</dbReference>
<dbReference type="Proteomes" id="UP001163328">
    <property type="component" value="Chromosome"/>
</dbReference>
<dbReference type="RefSeq" id="WP_264432481.1">
    <property type="nucleotide sequence ID" value="NZ_CP081495.1"/>
</dbReference>
<organism evidence="2 3">
    <name type="scientific">Flavobacterium agricola</name>
    <dbReference type="NCBI Taxonomy" id="2870839"/>
    <lineage>
        <taxon>Bacteria</taxon>
        <taxon>Pseudomonadati</taxon>
        <taxon>Bacteroidota</taxon>
        <taxon>Flavobacteriia</taxon>
        <taxon>Flavobacteriales</taxon>
        <taxon>Flavobacteriaceae</taxon>
        <taxon>Flavobacterium</taxon>
    </lineage>
</organism>
<accession>A0ABY6LX90</accession>
<evidence type="ECO:0000313" key="3">
    <source>
        <dbReference type="Proteomes" id="UP001163328"/>
    </source>
</evidence>
<proteinExistence type="predicted"/>
<keyword evidence="3" id="KW-1185">Reference proteome</keyword>
<evidence type="ECO:0000313" key="2">
    <source>
        <dbReference type="EMBL" id="UYW00587.1"/>
    </source>
</evidence>
<feature type="chain" id="PRO_5046133084" evidence="1">
    <location>
        <begin position="21"/>
        <end position="47"/>
    </location>
</feature>
<sequence length="47" mass="5166">MKKFLFMAIATVAFLASCTADDVESQTKLNNVEEAVDGEKIVDKTKD</sequence>
<protein>
    <submittedName>
        <fullName evidence="2">Uncharacterized protein</fullName>
    </submittedName>
</protein>
<reference evidence="2" key="1">
    <citation type="submission" date="2021-08" db="EMBL/GenBank/DDBJ databases">
        <title>Flavobacterium sp. strain CC-SYL302.</title>
        <authorList>
            <person name="Lin S.-Y."/>
            <person name="Lee T.-H."/>
            <person name="Young C.-C."/>
        </authorList>
    </citation>
    <scope>NUCLEOTIDE SEQUENCE</scope>
    <source>
        <strain evidence="2">CC-SYL302</strain>
    </source>
</reference>
<feature type="signal peptide" evidence="1">
    <location>
        <begin position="1"/>
        <end position="20"/>
    </location>
</feature>